<name>A0A653AF54_UNCDX</name>
<dbReference type="InterPro" id="IPR036374">
    <property type="entry name" value="OxRdtase_Mopterin-bd_sf"/>
</dbReference>
<keyword evidence="5" id="KW-0949">S-adenosyl-L-methionine</keyword>
<keyword evidence="6" id="KW-0472">Membrane</keyword>
<evidence type="ECO:0000256" key="2">
    <source>
        <dbReference type="ARBA" id="ARBA00022573"/>
    </source>
</evidence>
<dbReference type="Gene3D" id="3.40.1010.10">
    <property type="entry name" value="Cobalt-precorrin-4 Transmethylase, Domain 1"/>
    <property type="match status" value="1"/>
</dbReference>
<keyword evidence="3 8" id="KW-0489">Methyltransferase</keyword>
<comment type="pathway">
    <text evidence="1">Cofactor biosynthesis; adenosylcobalamin biosynthesis.</text>
</comment>
<protein>
    <submittedName>
        <fullName evidence="8">Putative Molybdopterin-binding tetrapyrrole methyltransferase, one heme-binding site</fullName>
    </submittedName>
</protein>
<dbReference type="Gene3D" id="3.30.950.10">
    <property type="entry name" value="Methyltransferase, Cobalt-precorrin-4 Transmethylase, Domain 2"/>
    <property type="match status" value="1"/>
</dbReference>
<organism evidence="8">
    <name type="scientific">Uncultured Desulfatiglans sp</name>
    <dbReference type="NCBI Taxonomy" id="1748965"/>
    <lineage>
        <taxon>Bacteria</taxon>
        <taxon>Pseudomonadati</taxon>
        <taxon>Thermodesulfobacteriota</taxon>
        <taxon>Desulfobacteria</taxon>
        <taxon>Desulfatiglandales</taxon>
        <taxon>Desulfatiglandaceae</taxon>
        <taxon>Desulfatiglans</taxon>
        <taxon>environmental samples</taxon>
    </lineage>
</organism>
<feature type="transmembrane region" description="Helical" evidence="6">
    <location>
        <begin position="71"/>
        <end position="89"/>
    </location>
</feature>
<dbReference type="PANTHER" id="PTHR43467:SF2">
    <property type="entry name" value="COBALT-PRECORRIN-2 C(20)-METHYLTRANSFERASE"/>
    <property type="match status" value="1"/>
</dbReference>
<accession>A0A653AF54</accession>
<dbReference type="SUPFAM" id="SSF56524">
    <property type="entry name" value="Oxidoreductase molybdopterin-binding domain"/>
    <property type="match status" value="2"/>
</dbReference>
<dbReference type="GO" id="GO:0009236">
    <property type="term" value="P:cobalamin biosynthetic process"/>
    <property type="evidence" value="ECO:0007669"/>
    <property type="project" value="UniProtKB-KW"/>
</dbReference>
<dbReference type="GO" id="GO:0032259">
    <property type="term" value="P:methylation"/>
    <property type="evidence" value="ECO:0007669"/>
    <property type="project" value="UniProtKB-KW"/>
</dbReference>
<dbReference type="EMBL" id="UPXX01000031">
    <property type="protein sequence ID" value="VBB46570.1"/>
    <property type="molecule type" value="Genomic_DNA"/>
</dbReference>
<dbReference type="InterPro" id="IPR014776">
    <property type="entry name" value="4pyrrole_Mease_sub2"/>
</dbReference>
<keyword evidence="6" id="KW-1133">Transmembrane helix</keyword>
<evidence type="ECO:0000313" key="8">
    <source>
        <dbReference type="EMBL" id="VBB46570.1"/>
    </source>
</evidence>
<keyword evidence="2" id="KW-0169">Cobalamin biosynthesis</keyword>
<keyword evidence="4 8" id="KW-0808">Transferase</keyword>
<evidence type="ECO:0000256" key="5">
    <source>
        <dbReference type="ARBA" id="ARBA00022691"/>
    </source>
</evidence>
<keyword evidence="6" id="KW-0812">Transmembrane</keyword>
<dbReference type="Pfam" id="PF00590">
    <property type="entry name" value="TP_methylase"/>
    <property type="match status" value="1"/>
</dbReference>
<sequence length="662" mass="71550">MEYIICDTTALLKAAAAGLITRQGGGHGLCSPQGKSPSFRMEMKVWRVCEKRDRLRVISGRKMEKSAMKRIRPCVMFAFLFSLLAAWPADAGIREANPLCIAGLVRQPLTLTLQDLGRMQPAEAQIMEISSGGASDGVLRYRGVPLRFLLEAAHIAKEESVFGGQGDLAVMVRNSSGEAVLLSWGEILYGSPGDFLIAYAAEPVMPLKEPGPCTDPALSSRGPEPLAGGPAFPKLVVSSDRRSDRFVEGVCLIRVVDVCPDPPRAKVDPLHSESFELIAGKGSGRRFEDLSPYPRRTLSVDQVGSDGVFQGTVAMEGVSMKDLLSASGMEPDLRSGFVVSAPDGYQALFSAGEIFLGRMGGRILLADRRDGRPIEEGGRFFLVAPDDRLGERWVKAVARIERVGLPDGGRLFVIGTGSGDSHLLTHQAVAAFAEADVYVCPPDLHKEYAGYMGDKPVLFDIYSYVPPVVRKAHPELSKADQKALLVEKQRGAAELIRQALDVGRNVGIVEYGDPTIWSGWSWVRDYVDPGELKIIPGLSSFNTSNALIRTDVACNGGILVAAPWMLLQNPSVVESAGAAGVTICIFMGLSSLDDLTPVLLRGYQAGTPARLVYKAGYAEEEQVVPTTLEKLAETARRQKEQYLGLIYVGPCLKGDERSECPL</sequence>
<dbReference type="InterPro" id="IPR014777">
    <property type="entry name" value="4pyrrole_Mease_sub1"/>
</dbReference>
<evidence type="ECO:0000256" key="1">
    <source>
        <dbReference type="ARBA" id="ARBA00004953"/>
    </source>
</evidence>
<dbReference type="InterPro" id="IPR035996">
    <property type="entry name" value="4pyrrol_Methylase_sf"/>
</dbReference>
<evidence type="ECO:0000256" key="4">
    <source>
        <dbReference type="ARBA" id="ARBA00022679"/>
    </source>
</evidence>
<evidence type="ECO:0000256" key="6">
    <source>
        <dbReference type="SAM" id="Phobius"/>
    </source>
</evidence>
<dbReference type="PANTHER" id="PTHR43467">
    <property type="entry name" value="COBALT-PRECORRIN-2 C(20)-METHYLTRANSFERASE"/>
    <property type="match status" value="1"/>
</dbReference>
<gene>
    <name evidence="8" type="ORF">TRIP_B40364</name>
</gene>
<dbReference type="InterPro" id="IPR000878">
    <property type="entry name" value="4pyrrol_Mease"/>
</dbReference>
<dbReference type="Gene3D" id="3.90.420.10">
    <property type="entry name" value="Oxidoreductase, molybdopterin-binding domain"/>
    <property type="match status" value="2"/>
</dbReference>
<reference evidence="8" key="1">
    <citation type="submission" date="2018-07" db="EMBL/GenBank/DDBJ databases">
        <authorList>
            <consortium name="Genoscope - CEA"/>
            <person name="William W."/>
        </authorList>
    </citation>
    <scope>NUCLEOTIDE SEQUENCE</scope>
    <source>
        <strain evidence="8">IK1</strain>
    </source>
</reference>
<dbReference type="GO" id="GO:0008168">
    <property type="term" value="F:methyltransferase activity"/>
    <property type="evidence" value="ECO:0007669"/>
    <property type="project" value="UniProtKB-KW"/>
</dbReference>
<evidence type="ECO:0000259" key="7">
    <source>
        <dbReference type="Pfam" id="PF00590"/>
    </source>
</evidence>
<evidence type="ECO:0000256" key="3">
    <source>
        <dbReference type="ARBA" id="ARBA00022603"/>
    </source>
</evidence>
<dbReference type="SUPFAM" id="SSF53790">
    <property type="entry name" value="Tetrapyrrole methylase"/>
    <property type="match status" value="1"/>
</dbReference>
<proteinExistence type="predicted"/>
<dbReference type="CDD" id="cd11724">
    <property type="entry name" value="TP_methylase"/>
    <property type="match status" value="1"/>
</dbReference>
<feature type="domain" description="Tetrapyrrole methylase" evidence="7">
    <location>
        <begin position="411"/>
        <end position="631"/>
    </location>
</feature>
<dbReference type="AlphaFoldDB" id="A0A653AF54"/>